<evidence type="ECO:0000313" key="4">
    <source>
        <dbReference type="Proteomes" id="UP001524642"/>
    </source>
</evidence>
<dbReference type="RefSeq" id="WP_257717795.1">
    <property type="nucleotide sequence ID" value="NZ_JANJOU010000018.1"/>
</dbReference>
<gene>
    <name evidence="3" type="ORF">NRP21_18950</name>
</gene>
<dbReference type="PROSITE" id="PS51257">
    <property type="entry name" value="PROKAR_LIPOPROTEIN"/>
    <property type="match status" value="1"/>
</dbReference>
<comment type="caution">
    <text evidence="3">The sequence shown here is derived from an EMBL/GenBank/DDBJ whole genome shotgun (WGS) entry which is preliminary data.</text>
</comment>
<reference evidence="3 4" key="1">
    <citation type="submission" date="2022-06" db="EMBL/GenBank/DDBJ databases">
        <title>Roseomonas CN29.</title>
        <authorList>
            <person name="Cheng Y."/>
            <person name="He X."/>
        </authorList>
    </citation>
    <scope>NUCLEOTIDE SEQUENCE [LARGE SCALE GENOMIC DNA]</scope>
    <source>
        <strain evidence="3 4">CN29</strain>
    </source>
</reference>
<evidence type="ECO:0000313" key="3">
    <source>
        <dbReference type="EMBL" id="MCR0984138.1"/>
    </source>
</evidence>
<evidence type="ECO:0008006" key="5">
    <source>
        <dbReference type="Google" id="ProtNLM"/>
    </source>
</evidence>
<feature type="region of interest" description="Disordered" evidence="1">
    <location>
        <begin position="30"/>
        <end position="60"/>
    </location>
</feature>
<accession>A0ABT1X9Q2</accession>
<feature type="chain" id="PRO_5046310499" description="DUF4175 domain-containing protein" evidence="2">
    <location>
        <begin position="27"/>
        <end position="139"/>
    </location>
</feature>
<keyword evidence="4" id="KW-1185">Reference proteome</keyword>
<keyword evidence="2" id="KW-0732">Signal</keyword>
<dbReference type="Proteomes" id="UP001524642">
    <property type="component" value="Unassembled WGS sequence"/>
</dbReference>
<name>A0ABT1X9Q2_9PROT</name>
<evidence type="ECO:0000256" key="2">
    <source>
        <dbReference type="SAM" id="SignalP"/>
    </source>
</evidence>
<protein>
    <recommendedName>
        <fullName evidence="5">DUF4175 domain-containing protein</fullName>
    </recommendedName>
</protein>
<sequence>MLASHRTWSARLVVGLGLALTVAACAPQGAMPQASAPTSAELPVQPAGRSTTQPASATGRMDSMQGMDHSNMPGMNHGNMQGMSGMQGHNMSGMNMQDMMAHCRQMQADASAGRPIPQDMQAMMAHCNQMGGASGTRAR</sequence>
<evidence type="ECO:0000256" key="1">
    <source>
        <dbReference type="SAM" id="MobiDB-lite"/>
    </source>
</evidence>
<organism evidence="3 4">
    <name type="scientific">Roseomonas populi</name>
    <dbReference type="NCBI Taxonomy" id="3121582"/>
    <lineage>
        <taxon>Bacteria</taxon>
        <taxon>Pseudomonadati</taxon>
        <taxon>Pseudomonadota</taxon>
        <taxon>Alphaproteobacteria</taxon>
        <taxon>Acetobacterales</taxon>
        <taxon>Roseomonadaceae</taxon>
        <taxon>Roseomonas</taxon>
    </lineage>
</organism>
<feature type="signal peptide" evidence="2">
    <location>
        <begin position="1"/>
        <end position="26"/>
    </location>
</feature>
<dbReference type="EMBL" id="JANJOU010000018">
    <property type="protein sequence ID" value="MCR0984138.1"/>
    <property type="molecule type" value="Genomic_DNA"/>
</dbReference>
<proteinExistence type="predicted"/>